<keyword evidence="1" id="KW-0547">Nucleotide-binding</keyword>
<dbReference type="Gene3D" id="3.40.50.300">
    <property type="entry name" value="P-loop containing nucleotide triphosphate hydrolases"/>
    <property type="match status" value="1"/>
</dbReference>
<evidence type="ECO:0000313" key="4">
    <source>
        <dbReference type="Proteomes" id="UP001595989"/>
    </source>
</evidence>
<dbReference type="PANTHER" id="PTHR43384:SF4">
    <property type="entry name" value="CELLULOSE BIOSYNTHESIS PROTEIN BCSQ-RELATED"/>
    <property type="match status" value="1"/>
</dbReference>
<comment type="caution">
    <text evidence="3">The sequence shown here is derived from an EMBL/GenBank/DDBJ whole genome shotgun (WGS) entry which is preliminary data.</text>
</comment>
<dbReference type="Pfam" id="PF10609">
    <property type="entry name" value="ParA"/>
    <property type="match status" value="1"/>
</dbReference>
<dbReference type="SUPFAM" id="SSF52540">
    <property type="entry name" value="P-loop containing nucleoside triphosphate hydrolases"/>
    <property type="match status" value="1"/>
</dbReference>
<dbReference type="Proteomes" id="UP001595989">
    <property type="component" value="Unassembled WGS sequence"/>
</dbReference>
<gene>
    <name evidence="3" type="ORF">ACFO3D_02775</name>
</gene>
<keyword evidence="4" id="KW-1185">Reference proteome</keyword>
<proteinExistence type="predicted"/>
<dbReference type="InterPro" id="IPR025501">
    <property type="entry name" value="MinD_FleN"/>
</dbReference>
<evidence type="ECO:0000313" key="3">
    <source>
        <dbReference type="EMBL" id="MFC4557135.1"/>
    </source>
</evidence>
<keyword evidence="2" id="KW-0067">ATP-binding</keyword>
<name>A0ABV9DEJ9_9BACI</name>
<reference evidence="4" key="1">
    <citation type="journal article" date="2019" name="Int. J. Syst. Evol. Microbiol.">
        <title>The Global Catalogue of Microorganisms (GCM) 10K type strain sequencing project: providing services to taxonomists for standard genome sequencing and annotation.</title>
        <authorList>
            <consortium name="The Broad Institute Genomics Platform"/>
            <consortium name="The Broad Institute Genome Sequencing Center for Infectious Disease"/>
            <person name="Wu L."/>
            <person name="Ma J."/>
        </authorList>
    </citation>
    <scope>NUCLEOTIDE SEQUENCE [LARGE SCALE GENOMIC DNA]</scope>
    <source>
        <strain evidence="4">CGMCC 4.7426</strain>
    </source>
</reference>
<dbReference type="CDD" id="cd02038">
    <property type="entry name" value="FlhG-like"/>
    <property type="match status" value="1"/>
</dbReference>
<evidence type="ECO:0000256" key="1">
    <source>
        <dbReference type="ARBA" id="ARBA00022741"/>
    </source>
</evidence>
<dbReference type="InterPro" id="IPR027417">
    <property type="entry name" value="P-loop_NTPase"/>
</dbReference>
<dbReference type="InterPro" id="IPR033875">
    <property type="entry name" value="FlhG"/>
</dbReference>
<dbReference type="RefSeq" id="WP_390293074.1">
    <property type="nucleotide sequence ID" value="NZ_JBHSFU010000003.1"/>
</dbReference>
<dbReference type="InterPro" id="IPR033756">
    <property type="entry name" value="YlxH/NBP35"/>
</dbReference>
<organism evidence="3 4">
    <name type="scientific">Virgibacillus kekensis</name>
    <dbReference type="NCBI Taxonomy" id="202261"/>
    <lineage>
        <taxon>Bacteria</taxon>
        <taxon>Bacillati</taxon>
        <taxon>Bacillota</taxon>
        <taxon>Bacilli</taxon>
        <taxon>Bacillales</taxon>
        <taxon>Bacillaceae</taxon>
        <taxon>Virgibacillus</taxon>
    </lineage>
</organism>
<dbReference type="InterPro" id="IPR050625">
    <property type="entry name" value="ParA/MinD_ATPase"/>
</dbReference>
<dbReference type="PANTHER" id="PTHR43384">
    <property type="entry name" value="SEPTUM SITE-DETERMINING PROTEIN MIND HOMOLOG, CHLOROPLASTIC-RELATED"/>
    <property type="match status" value="1"/>
</dbReference>
<dbReference type="EMBL" id="JBHSFU010000003">
    <property type="protein sequence ID" value="MFC4557135.1"/>
    <property type="molecule type" value="Genomic_DNA"/>
</dbReference>
<protein>
    <submittedName>
        <fullName evidence="3">MinD/ParA family protein</fullName>
    </submittedName>
</protein>
<accession>A0ABV9DEJ9</accession>
<dbReference type="PIRSF" id="PIRSF003092">
    <property type="entry name" value="MinD"/>
    <property type="match status" value="1"/>
</dbReference>
<evidence type="ECO:0000256" key="2">
    <source>
        <dbReference type="ARBA" id="ARBA00022840"/>
    </source>
</evidence>
<sequence>MVRDQASSLRRRLEISKSPRQAKTIAIVSGKGGVGKSNVALNFSLELLKQEKKVLLFDLDVGMGNIDILLGLQAKKSIVDMFQEHLPVHDIIETGPRGLAYVSAGSALSDFFALNYENREYFLSEYEKLIEIYDYIIFDMGAGATSDSLSIIIAADECIVVTTPEPTAITDAYGMIKYILSNRSTMPISVIMNRSASTKSGRKALDRFHQVVFKFLDSEINKLGILPDDKTVSTAVIRQIPYVLLNEKAPVSKAVNEIATNYVMDRQEDLVIKRKSSSFVQKLKQLMIER</sequence>